<keyword evidence="2" id="KW-1185">Reference proteome</keyword>
<gene>
    <name evidence="1" type="ORF">LPJ66_001205</name>
</gene>
<proteinExistence type="predicted"/>
<comment type="caution">
    <text evidence="1">The sequence shown here is derived from an EMBL/GenBank/DDBJ whole genome shotgun (WGS) entry which is preliminary data.</text>
</comment>
<accession>A0ACC1ITW9</accession>
<feature type="non-terminal residue" evidence="1">
    <location>
        <position position="1"/>
    </location>
</feature>
<reference evidence="1" key="1">
    <citation type="submission" date="2022-07" db="EMBL/GenBank/DDBJ databases">
        <title>Phylogenomic reconstructions and comparative analyses of Kickxellomycotina fungi.</title>
        <authorList>
            <person name="Reynolds N.K."/>
            <person name="Stajich J.E."/>
            <person name="Barry K."/>
            <person name="Grigoriev I.V."/>
            <person name="Crous P."/>
            <person name="Smith M.E."/>
        </authorList>
    </citation>
    <scope>NUCLEOTIDE SEQUENCE</scope>
    <source>
        <strain evidence="1">Benny 63K</strain>
    </source>
</reference>
<evidence type="ECO:0000313" key="2">
    <source>
        <dbReference type="Proteomes" id="UP001150581"/>
    </source>
</evidence>
<name>A0ACC1ITW9_9FUNG</name>
<dbReference type="Proteomes" id="UP001150581">
    <property type="component" value="Unassembled WGS sequence"/>
</dbReference>
<organism evidence="1 2">
    <name type="scientific">Kickxella alabastrina</name>
    <dbReference type="NCBI Taxonomy" id="61397"/>
    <lineage>
        <taxon>Eukaryota</taxon>
        <taxon>Fungi</taxon>
        <taxon>Fungi incertae sedis</taxon>
        <taxon>Zoopagomycota</taxon>
        <taxon>Kickxellomycotina</taxon>
        <taxon>Kickxellomycetes</taxon>
        <taxon>Kickxellales</taxon>
        <taxon>Kickxellaceae</taxon>
        <taxon>Kickxella</taxon>
    </lineage>
</organism>
<evidence type="ECO:0000313" key="1">
    <source>
        <dbReference type="EMBL" id="KAJ1900823.1"/>
    </source>
</evidence>
<sequence length="212" mass="24464">VSMASQLSYCVKGLEKMCKACTMEIEIIAHYFWECERVQRFWALVSRFLQDNRSDQTRPVFRVDKIMVVNGFGKSRKLFPNADALHGIAVWEIYRAHAELSMDDIHLTADAMFGRWKSSVMSRIVQNFHYLISHRKAVRAFKDRWTQVPSQWFQFDPGKEVLIGTLTFRNALIQDSRLNYHAQRNPSNSDISTNVPSTAITAAPPPIARELL</sequence>
<protein>
    <submittedName>
        <fullName evidence="1">Uncharacterized protein</fullName>
    </submittedName>
</protein>
<dbReference type="EMBL" id="JANBPG010000058">
    <property type="protein sequence ID" value="KAJ1900823.1"/>
    <property type="molecule type" value="Genomic_DNA"/>
</dbReference>